<dbReference type="InterPro" id="IPR000157">
    <property type="entry name" value="TIR_dom"/>
</dbReference>
<dbReference type="Proteomes" id="UP000886595">
    <property type="component" value="Unassembled WGS sequence"/>
</dbReference>
<dbReference type="InterPro" id="IPR042197">
    <property type="entry name" value="Apaf_helical"/>
</dbReference>
<dbReference type="PRINTS" id="PR00364">
    <property type="entry name" value="DISEASERSIST"/>
</dbReference>
<proteinExistence type="predicted"/>
<dbReference type="EMBL" id="JAAMPC010000006">
    <property type="protein sequence ID" value="KAG2307678.1"/>
    <property type="molecule type" value="Genomic_DNA"/>
</dbReference>
<dbReference type="Pfam" id="PF01582">
    <property type="entry name" value="TIR"/>
    <property type="match status" value="1"/>
</dbReference>
<protein>
    <recommendedName>
        <fullName evidence="2">TIR domain-containing protein</fullName>
    </recommendedName>
</protein>
<accession>A0A8X7SJT0</accession>
<dbReference type="Gene3D" id="3.40.50.10140">
    <property type="entry name" value="Toll/interleukin-1 receptor homology (TIR) domain"/>
    <property type="match status" value="1"/>
</dbReference>
<evidence type="ECO:0000256" key="1">
    <source>
        <dbReference type="SAM" id="MobiDB-lite"/>
    </source>
</evidence>
<dbReference type="PANTHER" id="PTHR11017:SF559">
    <property type="entry name" value="DISEASE RESISTANCE PROTEIN CHL1"/>
    <property type="match status" value="1"/>
</dbReference>
<dbReference type="GO" id="GO:0006952">
    <property type="term" value="P:defense response"/>
    <property type="evidence" value="ECO:0007669"/>
    <property type="project" value="InterPro"/>
</dbReference>
<name>A0A8X7SJT0_BRACI</name>
<evidence type="ECO:0000259" key="2">
    <source>
        <dbReference type="PROSITE" id="PS50104"/>
    </source>
</evidence>
<dbReference type="InterPro" id="IPR044974">
    <property type="entry name" value="Disease_R_plants"/>
</dbReference>
<evidence type="ECO:0000313" key="4">
    <source>
        <dbReference type="Proteomes" id="UP000886595"/>
    </source>
</evidence>
<feature type="compositionally biased region" description="Basic and acidic residues" evidence="1">
    <location>
        <begin position="413"/>
        <end position="431"/>
    </location>
</feature>
<dbReference type="AlphaFoldDB" id="A0A8X7SJT0"/>
<feature type="domain" description="TIR" evidence="2">
    <location>
        <begin position="12"/>
        <end position="167"/>
    </location>
</feature>
<dbReference type="PROSITE" id="PS50104">
    <property type="entry name" value="TIR"/>
    <property type="match status" value="1"/>
</dbReference>
<dbReference type="SUPFAM" id="SSF52200">
    <property type="entry name" value="Toll/Interleukin receptor TIR domain"/>
    <property type="match status" value="1"/>
</dbReference>
<dbReference type="OrthoDB" id="1057879at2759"/>
<organism evidence="3 4">
    <name type="scientific">Brassica carinata</name>
    <name type="common">Ethiopian mustard</name>
    <name type="synonym">Abyssinian cabbage</name>
    <dbReference type="NCBI Taxonomy" id="52824"/>
    <lineage>
        <taxon>Eukaryota</taxon>
        <taxon>Viridiplantae</taxon>
        <taxon>Streptophyta</taxon>
        <taxon>Embryophyta</taxon>
        <taxon>Tracheophyta</taxon>
        <taxon>Spermatophyta</taxon>
        <taxon>Magnoliopsida</taxon>
        <taxon>eudicotyledons</taxon>
        <taxon>Gunneridae</taxon>
        <taxon>Pentapetalae</taxon>
        <taxon>rosids</taxon>
        <taxon>malvids</taxon>
        <taxon>Brassicales</taxon>
        <taxon>Brassicaceae</taxon>
        <taxon>Brassiceae</taxon>
        <taxon>Brassica</taxon>
    </lineage>
</organism>
<dbReference type="Gene3D" id="1.10.8.430">
    <property type="entry name" value="Helical domain of apoptotic protease-activating factors"/>
    <property type="match status" value="1"/>
</dbReference>
<evidence type="ECO:0000313" key="3">
    <source>
        <dbReference type="EMBL" id="KAG2307678.1"/>
    </source>
</evidence>
<reference evidence="3 4" key="1">
    <citation type="submission" date="2020-02" db="EMBL/GenBank/DDBJ databases">
        <authorList>
            <person name="Ma Q."/>
            <person name="Huang Y."/>
            <person name="Song X."/>
            <person name="Pei D."/>
        </authorList>
    </citation>
    <scope>NUCLEOTIDE SEQUENCE [LARGE SCALE GENOMIC DNA]</scope>
    <source>
        <strain evidence="3">Sxm20200214</strain>
        <tissue evidence="3">Leaf</tissue>
    </source>
</reference>
<gene>
    <name evidence="3" type="ORF">Bca52824_027426</name>
</gene>
<dbReference type="InterPro" id="IPR027417">
    <property type="entry name" value="P-loop_NTPase"/>
</dbReference>
<dbReference type="SMART" id="SM00255">
    <property type="entry name" value="TIR"/>
    <property type="match status" value="1"/>
</dbReference>
<comment type="caution">
    <text evidence="3">The sequence shown here is derived from an EMBL/GenBank/DDBJ whole genome shotgun (WGS) entry which is preliminary data.</text>
</comment>
<dbReference type="Gene3D" id="3.40.50.300">
    <property type="entry name" value="P-loop containing nucleotide triphosphate hydrolases"/>
    <property type="match status" value="1"/>
</dbReference>
<dbReference type="InterPro" id="IPR035897">
    <property type="entry name" value="Toll_tir_struct_dom_sf"/>
</dbReference>
<sequence>MSSSTSFVLAGREVDVFLSFCGGYRHEDLRVELHGNGIQTFVSSRCFQTSVLPVNRETRKALEVSKFAVVMTSKTKPCSAGFLEELIAILEFQEKGSLTVIPIFLAAFSFDLEERICQEYPEKAPSWRAALTKLANIATNYPFPQNLLGMCQLDQIRKIAHDIYLLVLTSTSKDLNALVAMDRHMKVVNDLLASEPNKEVHTIGIWGRAGVGKTTLARYVYANISVDFQTQIFLENVENMEDKILKFEGGEDPTLITSLDHVWHEVTEAKRKHRKGNGSLIEYAKWFALGSKVILISQNKNLLVEAGVRDMYEVRTLRYDEALQLFSHFAFKQPYPPSDFEQLSVRAVHLSEFLPLALRLLGSFLNGRGRGEWVAALLKLKAKQGGNIMEVWKLMAPSGESGHEELEAATEIMEERESSLQDTGKEEKEVAADIIAGSSQDKT</sequence>
<keyword evidence="4" id="KW-1185">Reference proteome</keyword>
<feature type="region of interest" description="Disordered" evidence="1">
    <location>
        <begin position="413"/>
        <end position="443"/>
    </location>
</feature>
<dbReference type="GO" id="GO:0007165">
    <property type="term" value="P:signal transduction"/>
    <property type="evidence" value="ECO:0007669"/>
    <property type="project" value="InterPro"/>
</dbReference>
<dbReference type="GO" id="GO:0043531">
    <property type="term" value="F:ADP binding"/>
    <property type="evidence" value="ECO:0007669"/>
    <property type="project" value="InterPro"/>
</dbReference>
<dbReference type="PANTHER" id="PTHR11017">
    <property type="entry name" value="LEUCINE-RICH REPEAT-CONTAINING PROTEIN"/>
    <property type="match status" value="1"/>
</dbReference>
<dbReference type="SUPFAM" id="SSF52540">
    <property type="entry name" value="P-loop containing nucleoside triphosphate hydrolases"/>
    <property type="match status" value="1"/>
</dbReference>